<dbReference type="CDD" id="cd01065">
    <property type="entry name" value="NAD_bind_Shikimate_DH"/>
    <property type="match status" value="1"/>
</dbReference>
<dbReference type="SUPFAM" id="SSF53223">
    <property type="entry name" value="Aminoacid dehydrogenase-like, N-terminal domain"/>
    <property type="match status" value="1"/>
</dbReference>
<feature type="binding site" evidence="6">
    <location>
        <position position="240"/>
    </location>
    <ligand>
        <name>shikimate</name>
        <dbReference type="ChEBI" id="CHEBI:36208"/>
    </ligand>
</feature>
<keyword evidence="5 6" id="KW-0057">Aromatic amino acid biosynthesis</keyword>
<comment type="subunit">
    <text evidence="6">Homodimer.</text>
</comment>
<evidence type="ECO:0000256" key="4">
    <source>
        <dbReference type="ARBA" id="ARBA00023002"/>
    </source>
</evidence>
<gene>
    <name evidence="6 10" type="primary">aroE</name>
    <name evidence="10" type="ORF">MsAg5_07020</name>
</gene>
<feature type="binding site" evidence="6">
    <location>
        <begin position="129"/>
        <end position="133"/>
    </location>
    <ligand>
        <name>NADP(+)</name>
        <dbReference type="ChEBI" id="CHEBI:58349"/>
    </ligand>
</feature>
<name>A0AAE4SDQ8_9EURY</name>
<feature type="binding site" evidence="6">
    <location>
        <begin position="17"/>
        <end position="19"/>
    </location>
    <ligand>
        <name>shikimate</name>
        <dbReference type="ChEBI" id="CHEBI:36208"/>
    </ligand>
</feature>
<dbReference type="Gene3D" id="3.40.50.720">
    <property type="entry name" value="NAD(P)-binding Rossmann-like Domain"/>
    <property type="match status" value="1"/>
</dbReference>
<feature type="binding site" evidence="6">
    <location>
        <position position="261"/>
    </location>
    <ligand>
        <name>NADP(+)</name>
        <dbReference type="ChEBI" id="CHEBI:58349"/>
    </ligand>
</feature>
<dbReference type="PANTHER" id="PTHR21089:SF1">
    <property type="entry name" value="BIFUNCTIONAL 3-DEHYDROQUINATE DEHYDRATASE_SHIKIMATE DEHYDROGENASE, CHLOROPLASTIC"/>
    <property type="match status" value="1"/>
</dbReference>
<keyword evidence="3 6" id="KW-0521">NADP</keyword>
<evidence type="ECO:0000313" key="10">
    <source>
        <dbReference type="EMBL" id="MDV0446843.1"/>
    </source>
</evidence>
<accession>A0AAE4SDQ8</accession>
<evidence type="ECO:0000259" key="8">
    <source>
        <dbReference type="Pfam" id="PF08501"/>
    </source>
</evidence>
<dbReference type="GO" id="GO:0009073">
    <property type="term" value="P:aromatic amino acid family biosynthetic process"/>
    <property type="evidence" value="ECO:0007669"/>
    <property type="project" value="UniProtKB-KW"/>
</dbReference>
<evidence type="ECO:0000256" key="6">
    <source>
        <dbReference type="HAMAP-Rule" id="MF_00222"/>
    </source>
</evidence>
<dbReference type="InterPro" id="IPR041121">
    <property type="entry name" value="SDH_C"/>
</dbReference>
<dbReference type="InterPro" id="IPR046346">
    <property type="entry name" value="Aminoacid_DH-like_N_sf"/>
</dbReference>
<dbReference type="InterPro" id="IPR013708">
    <property type="entry name" value="Shikimate_DH-bd_N"/>
</dbReference>
<dbReference type="EMBL" id="JAWDKD010000013">
    <property type="protein sequence ID" value="MDV0446843.1"/>
    <property type="molecule type" value="Genomic_DNA"/>
</dbReference>
<feature type="binding site" evidence="6">
    <location>
        <position position="268"/>
    </location>
    <ligand>
        <name>shikimate</name>
        <dbReference type="ChEBI" id="CHEBI:36208"/>
    </ligand>
</feature>
<dbReference type="InterPro" id="IPR006151">
    <property type="entry name" value="Shikm_DH/Glu-tRNA_Rdtase"/>
</dbReference>
<evidence type="ECO:0000256" key="3">
    <source>
        <dbReference type="ARBA" id="ARBA00022857"/>
    </source>
</evidence>
<sequence length="301" mass="32707">MSNVQKYGVFGDPIHHSLSPVMHNAAFSNLGIPAVYEAFLVKPGDLEHAVLKAKDDGFRGLNITIPHKESVLKFDFISPDPFSKMVGAANTLRFLPTGIEAFNTDAMGALLALESENCSTDGKNILVIGAGGASRSISFLFGQRQNPLKIINRTAEKAEKLAAEISGKTGNNVSAGGFSNLLDDVEWADIIIQTTELGMGKYESVSVFDQTESVDSDENLRNNLLKKYLTPNTVVFDIVYNPKETKFLKEARTAGAKTINGTMMLVYQGALAFELWTGQKPDVSVMKDAVLKALDAKQNEK</sequence>
<keyword evidence="4 6" id="KW-0560">Oxidoreductase</keyword>
<feature type="binding site" evidence="6">
    <location>
        <position position="64"/>
    </location>
    <ligand>
        <name>shikimate</name>
        <dbReference type="ChEBI" id="CHEBI:36208"/>
    </ligand>
</feature>
<dbReference type="GO" id="GO:0019632">
    <property type="term" value="P:shikimate metabolic process"/>
    <property type="evidence" value="ECO:0007669"/>
    <property type="project" value="InterPro"/>
</dbReference>
<feature type="binding site" evidence="6">
    <location>
        <position position="90"/>
    </location>
    <ligand>
        <name>shikimate</name>
        <dbReference type="ChEBI" id="CHEBI:36208"/>
    </ligand>
</feature>
<dbReference type="InterPro" id="IPR011342">
    <property type="entry name" value="Shikimate_DH"/>
</dbReference>
<comment type="similarity">
    <text evidence="6">Belongs to the shikimate dehydrogenase family.</text>
</comment>
<dbReference type="EC" id="1.1.1.25" evidence="1 6"/>
<proteinExistence type="inferred from homology"/>
<dbReference type="InterPro" id="IPR036291">
    <property type="entry name" value="NAD(P)-bd_dom_sf"/>
</dbReference>
<dbReference type="Pfam" id="PF08501">
    <property type="entry name" value="Shikimate_dh_N"/>
    <property type="match status" value="1"/>
</dbReference>
<reference evidence="10" key="1">
    <citation type="submission" date="2023-06" db="EMBL/GenBank/DDBJ databases">
        <title>Genome sequence of Methanosarcinaceae archaeon Ag5.</title>
        <authorList>
            <person name="Protasov E."/>
            <person name="Platt K."/>
            <person name="Poehlein A."/>
            <person name="Daniel R."/>
            <person name="Brune A."/>
        </authorList>
    </citation>
    <scope>NUCLEOTIDE SEQUENCE</scope>
    <source>
        <strain evidence="10">Ag5</strain>
    </source>
</reference>
<feature type="binding site" evidence="6">
    <location>
        <position position="238"/>
    </location>
    <ligand>
        <name>NADP(+)</name>
        <dbReference type="ChEBI" id="CHEBI:58349"/>
    </ligand>
</feature>
<protein>
    <recommendedName>
        <fullName evidence="1 6">Shikimate dehydrogenase (NADP(+))</fullName>
        <shortName evidence="6">SDH</shortName>
        <ecNumber evidence="1 6">1.1.1.25</ecNumber>
    </recommendedName>
</protein>
<dbReference type="Pfam" id="PF18317">
    <property type="entry name" value="SDH_C"/>
    <property type="match status" value="1"/>
</dbReference>
<dbReference type="RefSeq" id="WP_338099255.1">
    <property type="nucleotide sequence ID" value="NZ_JAWDKD010000013.1"/>
</dbReference>
<feature type="binding site" evidence="6">
    <location>
        <begin position="152"/>
        <end position="157"/>
    </location>
    <ligand>
        <name>NADP(+)</name>
        <dbReference type="ChEBI" id="CHEBI:58349"/>
    </ligand>
</feature>
<feature type="active site" description="Proton acceptor" evidence="6">
    <location>
        <position position="68"/>
    </location>
</feature>
<evidence type="ECO:0000256" key="1">
    <source>
        <dbReference type="ARBA" id="ARBA00012962"/>
    </source>
</evidence>
<dbReference type="InterPro" id="IPR022893">
    <property type="entry name" value="Shikimate_DH_fam"/>
</dbReference>
<comment type="catalytic activity">
    <reaction evidence="6">
        <text>shikimate + NADP(+) = 3-dehydroshikimate + NADPH + H(+)</text>
        <dbReference type="Rhea" id="RHEA:17737"/>
        <dbReference type="ChEBI" id="CHEBI:15378"/>
        <dbReference type="ChEBI" id="CHEBI:16630"/>
        <dbReference type="ChEBI" id="CHEBI:36208"/>
        <dbReference type="ChEBI" id="CHEBI:57783"/>
        <dbReference type="ChEBI" id="CHEBI:58349"/>
        <dbReference type="EC" id="1.1.1.25"/>
    </reaction>
</comment>
<dbReference type="GO" id="GO:0050661">
    <property type="term" value="F:NADP binding"/>
    <property type="evidence" value="ECO:0007669"/>
    <property type="project" value="InterPro"/>
</dbReference>
<comment type="function">
    <text evidence="6">Involved in the biosynthesis of the chorismate, which leads to the biosynthesis of aromatic amino acids. Catalyzes the reversible NADPH linked reduction of 3-dehydroshikimate (DHSA) to yield shikimate (SA).</text>
</comment>
<evidence type="ECO:0000259" key="7">
    <source>
        <dbReference type="Pfam" id="PF01488"/>
    </source>
</evidence>
<comment type="caution">
    <text evidence="6">Lacks conserved residue(s) required for the propagation of feature annotation.</text>
</comment>
<evidence type="ECO:0000259" key="9">
    <source>
        <dbReference type="Pfam" id="PF18317"/>
    </source>
</evidence>
<feature type="domain" description="Quinate/shikimate 5-dehydrogenase/glutamyl-tRNA reductase" evidence="7">
    <location>
        <begin position="119"/>
        <end position="195"/>
    </location>
</feature>
<feature type="domain" description="Shikimate dehydrogenase substrate binding N-terminal" evidence="8">
    <location>
        <begin position="9"/>
        <end position="92"/>
    </location>
</feature>
<dbReference type="SUPFAM" id="SSF51735">
    <property type="entry name" value="NAD(P)-binding Rossmann-fold domains"/>
    <property type="match status" value="1"/>
</dbReference>
<dbReference type="GO" id="GO:0008652">
    <property type="term" value="P:amino acid biosynthetic process"/>
    <property type="evidence" value="ECO:0007669"/>
    <property type="project" value="UniProtKB-KW"/>
</dbReference>
<comment type="caution">
    <text evidence="10">The sequence shown here is derived from an EMBL/GenBank/DDBJ whole genome shotgun (WGS) entry which is preliminary data.</text>
</comment>
<evidence type="ECO:0000313" key="11">
    <source>
        <dbReference type="Proteomes" id="UP001271789"/>
    </source>
</evidence>
<evidence type="ECO:0000256" key="2">
    <source>
        <dbReference type="ARBA" id="ARBA00022605"/>
    </source>
</evidence>
<dbReference type="AlphaFoldDB" id="A0AAE4SDQ8"/>
<keyword evidence="2 6" id="KW-0028">Amino-acid biosynthesis</keyword>
<feature type="binding site" evidence="6">
    <location>
        <position position="105"/>
    </location>
    <ligand>
        <name>shikimate</name>
        <dbReference type="ChEBI" id="CHEBI:36208"/>
    </ligand>
</feature>
<feature type="domain" description="SDH C-terminal" evidence="9">
    <location>
        <begin position="263"/>
        <end position="291"/>
    </location>
</feature>
<keyword evidence="11" id="KW-1185">Reference proteome</keyword>
<dbReference type="HAMAP" id="MF_00222">
    <property type="entry name" value="Shikimate_DH_AroE"/>
    <property type="match status" value="1"/>
</dbReference>
<dbReference type="Proteomes" id="UP001271789">
    <property type="component" value="Unassembled WGS sequence"/>
</dbReference>
<dbReference type="GO" id="GO:0004764">
    <property type="term" value="F:shikimate 3-dehydrogenase (NADP+) activity"/>
    <property type="evidence" value="ECO:0007669"/>
    <property type="project" value="UniProtKB-UniRule"/>
</dbReference>
<dbReference type="PANTHER" id="PTHR21089">
    <property type="entry name" value="SHIKIMATE DEHYDROGENASE"/>
    <property type="match status" value="1"/>
</dbReference>
<dbReference type="Gene3D" id="3.40.50.10860">
    <property type="entry name" value="Leucine Dehydrogenase, chain A, domain 1"/>
    <property type="match status" value="1"/>
</dbReference>
<organism evidence="10 11">
    <name type="scientific">Methanolapillus africanus</name>
    <dbReference type="NCBI Taxonomy" id="3028297"/>
    <lineage>
        <taxon>Archaea</taxon>
        <taxon>Methanobacteriati</taxon>
        <taxon>Methanobacteriota</taxon>
        <taxon>Stenosarchaea group</taxon>
        <taxon>Methanomicrobia</taxon>
        <taxon>Methanosarcinales</taxon>
        <taxon>Methanosarcinaceae</taxon>
        <taxon>Methanolapillus</taxon>
    </lineage>
</organism>
<dbReference type="GO" id="GO:0009423">
    <property type="term" value="P:chorismate biosynthetic process"/>
    <property type="evidence" value="ECO:0007669"/>
    <property type="project" value="UniProtKB-UniRule"/>
</dbReference>
<dbReference type="NCBIfam" id="TIGR00507">
    <property type="entry name" value="aroE"/>
    <property type="match status" value="1"/>
</dbReference>
<evidence type="ECO:0000256" key="5">
    <source>
        <dbReference type="ARBA" id="ARBA00023141"/>
    </source>
</evidence>
<comment type="pathway">
    <text evidence="6">Metabolic intermediate biosynthesis; chorismate biosynthesis; chorismate from D-erythrose 4-phosphate and phosphoenolpyruvate: step 4/7.</text>
</comment>
<dbReference type="Pfam" id="PF01488">
    <property type="entry name" value="Shikimate_DH"/>
    <property type="match status" value="1"/>
</dbReference>